<evidence type="ECO:0000256" key="2">
    <source>
        <dbReference type="ARBA" id="ARBA00007599"/>
    </source>
</evidence>
<dbReference type="GO" id="GO:0005737">
    <property type="term" value="C:cytoplasm"/>
    <property type="evidence" value="ECO:0007669"/>
    <property type="project" value="UniProtKB-SubCell"/>
</dbReference>
<dbReference type="AlphaFoldDB" id="A0A5B8FH48"/>
<dbReference type="InterPro" id="IPR003442">
    <property type="entry name" value="T6A_TsaE"/>
</dbReference>
<evidence type="ECO:0000256" key="8">
    <source>
        <dbReference type="ARBA" id="ARBA00022840"/>
    </source>
</evidence>
<evidence type="ECO:0000256" key="9">
    <source>
        <dbReference type="ARBA" id="ARBA00022842"/>
    </source>
</evidence>
<dbReference type="GO" id="GO:0046872">
    <property type="term" value="F:metal ion binding"/>
    <property type="evidence" value="ECO:0007669"/>
    <property type="project" value="UniProtKB-KW"/>
</dbReference>
<dbReference type="GO" id="GO:0016740">
    <property type="term" value="F:transferase activity"/>
    <property type="evidence" value="ECO:0007669"/>
    <property type="project" value="UniProtKB-KW"/>
</dbReference>
<dbReference type="GO" id="GO:0005524">
    <property type="term" value="F:ATP binding"/>
    <property type="evidence" value="ECO:0007669"/>
    <property type="project" value="UniProtKB-KW"/>
</dbReference>
<dbReference type="SUPFAM" id="SSF52540">
    <property type="entry name" value="P-loop containing nucleoside triphosphate hydrolases"/>
    <property type="match status" value="1"/>
</dbReference>
<evidence type="ECO:0000256" key="10">
    <source>
        <dbReference type="ARBA" id="ARBA00032441"/>
    </source>
</evidence>
<keyword evidence="6" id="KW-0479">Metal-binding</keyword>
<proteinExistence type="inferred from homology"/>
<evidence type="ECO:0000256" key="5">
    <source>
        <dbReference type="ARBA" id="ARBA00022694"/>
    </source>
</evidence>
<dbReference type="Gene3D" id="3.40.50.300">
    <property type="entry name" value="P-loop containing nucleotide triphosphate hydrolases"/>
    <property type="match status" value="1"/>
</dbReference>
<dbReference type="Proteomes" id="UP000305888">
    <property type="component" value="Chromosome"/>
</dbReference>
<dbReference type="NCBIfam" id="TIGR00150">
    <property type="entry name" value="T6A_YjeE"/>
    <property type="match status" value="1"/>
</dbReference>
<organism evidence="11 12">
    <name type="scientific">Paroceanicella profunda</name>
    <dbReference type="NCBI Taxonomy" id="2579971"/>
    <lineage>
        <taxon>Bacteria</taxon>
        <taxon>Pseudomonadati</taxon>
        <taxon>Pseudomonadota</taxon>
        <taxon>Alphaproteobacteria</taxon>
        <taxon>Rhodobacterales</taxon>
        <taxon>Paracoccaceae</taxon>
        <taxon>Paroceanicella</taxon>
    </lineage>
</organism>
<gene>
    <name evidence="11" type="primary">tsaE</name>
    <name evidence="11" type="ORF">FDP22_08295</name>
</gene>
<keyword evidence="5" id="KW-0819">tRNA processing</keyword>
<reference evidence="11 12" key="1">
    <citation type="submission" date="2019-06" db="EMBL/GenBank/DDBJ databases">
        <title>Genome sequence of Rhodobacteraceae bacterium D4M1.</title>
        <authorList>
            <person name="Cao J."/>
        </authorList>
    </citation>
    <scope>NUCLEOTIDE SEQUENCE [LARGE SCALE GENOMIC DNA]</scope>
    <source>
        <strain evidence="11 12">D4M1</strain>
    </source>
</reference>
<dbReference type="EMBL" id="CP040818">
    <property type="protein sequence ID" value="QDL91777.1"/>
    <property type="molecule type" value="Genomic_DNA"/>
</dbReference>
<evidence type="ECO:0000256" key="4">
    <source>
        <dbReference type="ARBA" id="ARBA00022490"/>
    </source>
</evidence>
<evidence type="ECO:0000256" key="1">
    <source>
        <dbReference type="ARBA" id="ARBA00004496"/>
    </source>
</evidence>
<accession>A0A5B8FH48</accession>
<keyword evidence="12" id="KW-1185">Reference proteome</keyword>
<evidence type="ECO:0000256" key="6">
    <source>
        <dbReference type="ARBA" id="ARBA00022723"/>
    </source>
</evidence>
<dbReference type="RefSeq" id="WP_138572171.1">
    <property type="nucleotide sequence ID" value="NZ_CP040818.1"/>
</dbReference>
<keyword evidence="8" id="KW-0067">ATP-binding</keyword>
<name>A0A5B8FH48_9RHOB</name>
<comment type="subcellular location">
    <subcellularLocation>
        <location evidence="1">Cytoplasm</location>
    </subcellularLocation>
</comment>
<evidence type="ECO:0000256" key="7">
    <source>
        <dbReference type="ARBA" id="ARBA00022741"/>
    </source>
</evidence>
<evidence type="ECO:0000313" key="11">
    <source>
        <dbReference type="EMBL" id="QDL91777.1"/>
    </source>
</evidence>
<evidence type="ECO:0000313" key="12">
    <source>
        <dbReference type="Proteomes" id="UP000305888"/>
    </source>
</evidence>
<comment type="similarity">
    <text evidence="2">Belongs to the TsaE family.</text>
</comment>
<dbReference type="Pfam" id="PF02367">
    <property type="entry name" value="TsaE"/>
    <property type="match status" value="1"/>
</dbReference>
<dbReference type="GO" id="GO:0002949">
    <property type="term" value="P:tRNA threonylcarbamoyladenosine modification"/>
    <property type="evidence" value="ECO:0007669"/>
    <property type="project" value="InterPro"/>
</dbReference>
<dbReference type="KEGG" id="ppru:FDP22_08295"/>
<protein>
    <recommendedName>
        <fullName evidence="3">tRNA threonylcarbamoyladenosine biosynthesis protein TsaE</fullName>
    </recommendedName>
    <alternativeName>
        <fullName evidence="10">t(6)A37 threonylcarbamoyladenosine biosynthesis protein TsaE</fullName>
    </alternativeName>
</protein>
<dbReference type="OrthoDB" id="9800307at2"/>
<keyword evidence="4" id="KW-0963">Cytoplasm</keyword>
<keyword evidence="11" id="KW-0808">Transferase</keyword>
<keyword evidence="7" id="KW-0547">Nucleotide-binding</keyword>
<keyword evidence="9" id="KW-0460">Magnesium</keyword>
<evidence type="ECO:0000256" key="3">
    <source>
        <dbReference type="ARBA" id="ARBA00019010"/>
    </source>
</evidence>
<sequence length="156" mass="16410">MRELSLFLPDAAATDALGAALAARLAPGDTLLLGGTLGAGKSSLARAIIRSRLAAEGRVEDIPSPTFTLVQVYETEAAALWHCDLYRLGHADELIELGLDEAFDSAICLIEWPERLGNLRPARHLAVALSDEGEGRRARLTAAGAGWAPLLGDLGA</sequence>
<dbReference type="InterPro" id="IPR027417">
    <property type="entry name" value="P-loop_NTPase"/>
</dbReference>
<dbReference type="PANTHER" id="PTHR33540">
    <property type="entry name" value="TRNA THREONYLCARBAMOYLADENOSINE BIOSYNTHESIS PROTEIN TSAE"/>
    <property type="match status" value="1"/>
</dbReference>
<dbReference type="PANTHER" id="PTHR33540:SF2">
    <property type="entry name" value="TRNA THREONYLCARBAMOYLADENOSINE BIOSYNTHESIS PROTEIN TSAE"/>
    <property type="match status" value="1"/>
</dbReference>